<dbReference type="GO" id="GO:0016987">
    <property type="term" value="F:sigma factor activity"/>
    <property type="evidence" value="ECO:0007669"/>
    <property type="project" value="UniProtKB-KW"/>
</dbReference>
<evidence type="ECO:0000256" key="4">
    <source>
        <dbReference type="ARBA" id="ARBA00023163"/>
    </source>
</evidence>
<dbReference type="InterPro" id="IPR013324">
    <property type="entry name" value="RNA_pol_sigma_r3/r4-like"/>
</dbReference>
<dbReference type="NCBIfam" id="TIGR02937">
    <property type="entry name" value="sigma70-ECF"/>
    <property type="match status" value="1"/>
</dbReference>
<evidence type="ECO:0000256" key="3">
    <source>
        <dbReference type="ARBA" id="ARBA00023082"/>
    </source>
</evidence>
<gene>
    <name evidence="7" type="ORF">Pla175_22810</name>
</gene>
<dbReference type="KEGG" id="pnd:Pla175_22810"/>
<dbReference type="InterPro" id="IPR007627">
    <property type="entry name" value="RNA_pol_sigma70_r2"/>
</dbReference>
<dbReference type="Proteomes" id="UP000317429">
    <property type="component" value="Chromosome"/>
</dbReference>
<keyword evidence="8" id="KW-1185">Reference proteome</keyword>
<evidence type="ECO:0000313" key="7">
    <source>
        <dbReference type="EMBL" id="QDU88897.1"/>
    </source>
</evidence>
<evidence type="ECO:0000256" key="2">
    <source>
        <dbReference type="ARBA" id="ARBA00023015"/>
    </source>
</evidence>
<dbReference type="Gene3D" id="1.10.10.10">
    <property type="entry name" value="Winged helix-like DNA-binding domain superfamily/Winged helix DNA-binding domain"/>
    <property type="match status" value="1"/>
</dbReference>
<evidence type="ECO:0000256" key="1">
    <source>
        <dbReference type="ARBA" id="ARBA00010641"/>
    </source>
</evidence>
<protein>
    <submittedName>
        <fullName evidence="7">RNA polymerase sigma factor</fullName>
    </submittedName>
</protein>
<keyword evidence="3" id="KW-0731">Sigma factor</keyword>
<name>A0A518DBN8_9BACT</name>
<feature type="domain" description="RNA polymerase sigma factor 70 region 4 type 2" evidence="6">
    <location>
        <begin position="98"/>
        <end position="150"/>
    </location>
</feature>
<dbReference type="GO" id="GO:0006352">
    <property type="term" value="P:DNA-templated transcription initiation"/>
    <property type="evidence" value="ECO:0007669"/>
    <property type="project" value="InterPro"/>
</dbReference>
<dbReference type="InterPro" id="IPR014331">
    <property type="entry name" value="RNA_pol_sigma70_ECF_RHOBA"/>
</dbReference>
<dbReference type="Pfam" id="PF04542">
    <property type="entry name" value="Sigma70_r2"/>
    <property type="match status" value="1"/>
</dbReference>
<dbReference type="Gene3D" id="1.10.1740.10">
    <property type="match status" value="1"/>
</dbReference>
<dbReference type="InterPro" id="IPR013325">
    <property type="entry name" value="RNA_pol_sigma_r2"/>
</dbReference>
<keyword evidence="2" id="KW-0805">Transcription regulation</keyword>
<dbReference type="SUPFAM" id="SSF88946">
    <property type="entry name" value="Sigma2 domain of RNA polymerase sigma factors"/>
    <property type="match status" value="1"/>
</dbReference>
<dbReference type="Pfam" id="PF08281">
    <property type="entry name" value="Sigma70_r4_2"/>
    <property type="match status" value="1"/>
</dbReference>
<dbReference type="InterPro" id="IPR013249">
    <property type="entry name" value="RNA_pol_sigma70_r4_t2"/>
</dbReference>
<accession>A0A518DBN8</accession>
<keyword evidence="4" id="KW-0804">Transcription</keyword>
<dbReference type="GO" id="GO:0003677">
    <property type="term" value="F:DNA binding"/>
    <property type="evidence" value="ECO:0007669"/>
    <property type="project" value="InterPro"/>
</dbReference>
<dbReference type="InterPro" id="IPR036388">
    <property type="entry name" value="WH-like_DNA-bd_sf"/>
</dbReference>
<comment type="similarity">
    <text evidence="1">Belongs to the sigma-70 factor family. ECF subfamily.</text>
</comment>
<dbReference type="SUPFAM" id="SSF88659">
    <property type="entry name" value="Sigma3 and sigma4 domains of RNA polymerase sigma factors"/>
    <property type="match status" value="1"/>
</dbReference>
<feature type="domain" description="RNA polymerase sigma-70 region 2" evidence="5">
    <location>
        <begin position="2"/>
        <end position="53"/>
    </location>
</feature>
<dbReference type="NCBIfam" id="TIGR02989">
    <property type="entry name" value="Sig-70_gvs1"/>
    <property type="match status" value="1"/>
</dbReference>
<dbReference type="EMBL" id="CP036291">
    <property type="protein sequence ID" value="QDU88897.1"/>
    <property type="molecule type" value="Genomic_DNA"/>
</dbReference>
<evidence type="ECO:0000313" key="8">
    <source>
        <dbReference type="Proteomes" id="UP000317429"/>
    </source>
</evidence>
<dbReference type="PANTHER" id="PTHR43133">
    <property type="entry name" value="RNA POLYMERASE ECF-TYPE SIGMA FACTO"/>
    <property type="match status" value="1"/>
</dbReference>
<sequence>MLIGEHYASLHGYIASLVYNTSDVDDVLQETCVTLWRKREEFDRSKDFYRWACGFAYIEVLRCRQRTARSRLWFDEETTHALADELNAQPLWASLRSEALSRCLSVLPARDREIIEARYTHERSVPEIGDALGRPASTIYKKLIRIREQLAACIRASLAQEGHADV</sequence>
<dbReference type="InterPro" id="IPR039425">
    <property type="entry name" value="RNA_pol_sigma-70-like"/>
</dbReference>
<dbReference type="CDD" id="cd06171">
    <property type="entry name" value="Sigma70_r4"/>
    <property type="match status" value="1"/>
</dbReference>
<evidence type="ECO:0000259" key="6">
    <source>
        <dbReference type="Pfam" id="PF08281"/>
    </source>
</evidence>
<dbReference type="InterPro" id="IPR014284">
    <property type="entry name" value="RNA_pol_sigma-70_dom"/>
</dbReference>
<reference evidence="7 8" key="1">
    <citation type="submission" date="2019-02" db="EMBL/GenBank/DDBJ databases">
        <title>Deep-cultivation of Planctomycetes and their phenomic and genomic characterization uncovers novel biology.</title>
        <authorList>
            <person name="Wiegand S."/>
            <person name="Jogler M."/>
            <person name="Boedeker C."/>
            <person name="Pinto D."/>
            <person name="Vollmers J."/>
            <person name="Rivas-Marin E."/>
            <person name="Kohn T."/>
            <person name="Peeters S.H."/>
            <person name="Heuer A."/>
            <person name="Rast P."/>
            <person name="Oberbeckmann S."/>
            <person name="Bunk B."/>
            <person name="Jeske O."/>
            <person name="Meyerdierks A."/>
            <person name="Storesund J.E."/>
            <person name="Kallscheuer N."/>
            <person name="Luecker S."/>
            <person name="Lage O.M."/>
            <person name="Pohl T."/>
            <person name="Merkel B.J."/>
            <person name="Hornburger P."/>
            <person name="Mueller R.-W."/>
            <person name="Bruemmer F."/>
            <person name="Labrenz M."/>
            <person name="Spormann A.M."/>
            <person name="Op den Camp H."/>
            <person name="Overmann J."/>
            <person name="Amann R."/>
            <person name="Jetten M.S.M."/>
            <person name="Mascher T."/>
            <person name="Medema M.H."/>
            <person name="Devos D.P."/>
            <person name="Kaster A.-K."/>
            <person name="Ovreas L."/>
            <person name="Rohde M."/>
            <person name="Galperin M.Y."/>
            <person name="Jogler C."/>
        </authorList>
    </citation>
    <scope>NUCLEOTIDE SEQUENCE [LARGE SCALE GENOMIC DNA]</scope>
    <source>
        <strain evidence="7 8">Pla175</strain>
    </source>
</reference>
<dbReference type="AlphaFoldDB" id="A0A518DBN8"/>
<evidence type="ECO:0000259" key="5">
    <source>
        <dbReference type="Pfam" id="PF04542"/>
    </source>
</evidence>
<proteinExistence type="inferred from homology"/>
<dbReference type="PANTHER" id="PTHR43133:SF51">
    <property type="entry name" value="RNA POLYMERASE SIGMA FACTOR"/>
    <property type="match status" value="1"/>
</dbReference>
<organism evidence="7 8">
    <name type="scientific">Pirellulimonas nuda</name>
    <dbReference type="NCBI Taxonomy" id="2528009"/>
    <lineage>
        <taxon>Bacteria</taxon>
        <taxon>Pseudomonadati</taxon>
        <taxon>Planctomycetota</taxon>
        <taxon>Planctomycetia</taxon>
        <taxon>Pirellulales</taxon>
        <taxon>Lacipirellulaceae</taxon>
        <taxon>Pirellulimonas</taxon>
    </lineage>
</organism>